<dbReference type="GO" id="GO:0005634">
    <property type="term" value="C:nucleus"/>
    <property type="evidence" value="ECO:0007669"/>
    <property type="project" value="UniProtKB-SubCell"/>
</dbReference>
<comment type="subcellular location">
    <subcellularLocation>
        <location evidence="1 11">Nucleus</location>
    </subcellularLocation>
</comment>
<dbReference type="GO" id="GO:0051301">
    <property type="term" value="P:cell division"/>
    <property type="evidence" value="ECO:0007669"/>
    <property type="project" value="UniProtKB-KW"/>
</dbReference>
<dbReference type="SUPFAM" id="SSF52540">
    <property type="entry name" value="P-loop containing nucleoside triphosphate hydrolases"/>
    <property type="match status" value="1"/>
</dbReference>
<dbReference type="InterPro" id="IPR027417">
    <property type="entry name" value="P-loop_NTPase"/>
</dbReference>
<evidence type="ECO:0000256" key="12">
    <source>
        <dbReference type="SAM" id="Coils"/>
    </source>
</evidence>
<dbReference type="Pfam" id="PF06470">
    <property type="entry name" value="SMC_hinge"/>
    <property type="match status" value="1"/>
</dbReference>
<name>L0PGL8_PNEJI</name>
<keyword evidence="13" id="KW-0472">Membrane</keyword>
<keyword evidence="4" id="KW-0547">Nucleotide-binding</keyword>
<keyword evidence="7 12" id="KW-0175">Coiled coil</keyword>
<evidence type="ECO:0000256" key="7">
    <source>
        <dbReference type="ARBA" id="ARBA00023054"/>
    </source>
</evidence>
<dbReference type="GO" id="GO:0030261">
    <property type="term" value="P:chromosome condensation"/>
    <property type="evidence" value="ECO:0007669"/>
    <property type="project" value="UniProtKB-KW"/>
</dbReference>
<gene>
    <name evidence="15" type="ORF">PNEJI1_000020</name>
</gene>
<dbReference type="PIRSF" id="PIRSF005719">
    <property type="entry name" value="SMC"/>
    <property type="match status" value="1"/>
</dbReference>
<keyword evidence="6" id="KW-0067">ATP-binding</keyword>
<feature type="transmembrane region" description="Helical" evidence="13">
    <location>
        <begin position="162"/>
        <end position="181"/>
    </location>
</feature>
<keyword evidence="9 11" id="KW-0539">Nucleus</keyword>
<evidence type="ECO:0000256" key="1">
    <source>
        <dbReference type="ARBA" id="ARBA00004123"/>
    </source>
</evidence>
<dbReference type="InterPro" id="IPR027120">
    <property type="entry name" value="Smc2_ABC"/>
</dbReference>
<keyword evidence="13" id="KW-0812">Transmembrane</keyword>
<dbReference type="Gene3D" id="1.20.1060.20">
    <property type="match status" value="1"/>
</dbReference>
<feature type="domain" description="SMC hinge" evidence="14">
    <location>
        <begin position="548"/>
        <end position="669"/>
    </location>
</feature>
<evidence type="ECO:0000256" key="9">
    <source>
        <dbReference type="ARBA" id="ARBA00023242"/>
    </source>
</evidence>
<dbReference type="CDD" id="cd03273">
    <property type="entry name" value="ABC_SMC2_euk"/>
    <property type="match status" value="1"/>
</dbReference>
<evidence type="ECO:0000256" key="6">
    <source>
        <dbReference type="ARBA" id="ARBA00022840"/>
    </source>
</evidence>
<keyword evidence="13" id="KW-1133">Transmembrane helix</keyword>
<dbReference type="GO" id="GO:0005524">
    <property type="term" value="F:ATP binding"/>
    <property type="evidence" value="ECO:0007669"/>
    <property type="project" value="UniProtKB-KW"/>
</dbReference>
<dbReference type="InterPro" id="IPR024704">
    <property type="entry name" value="SMC"/>
</dbReference>
<dbReference type="InterPro" id="IPR003395">
    <property type="entry name" value="RecF/RecN/SMC_N"/>
</dbReference>
<evidence type="ECO:0000256" key="11">
    <source>
        <dbReference type="PIRNR" id="PIRNR005719"/>
    </source>
</evidence>
<evidence type="ECO:0000256" key="10">
    <source>
        <dbReference type="ARBA" id="ARBA00023306"/>
    </source>
</evidence>
<dbReference type="AlphaFoldDB" id="L0PGL8"/>
<dbReference type="STRING" id="1209962.L0PGL8"/>
<evidence type="ECO:0000256" key="2">
    <source>
        <dbReference type="ARBA" id="ARBA00005231"/>
    </source>
</evidence>
<keyword evidence="3" id="KW-0132">Cell division</keyword>
<feature type="coiled-coil region" evidence="12">
    <location>
        <begin position="273"/>
        <end position="321"/>
    </location>
</feature>
<dbReference type="InParanoid" id="L0PGL8"/>
<evidence type="ECO:0000313" key="16">
    <source>
        <dbReference type="Proteomes" id="UP000010422"/>
    </source>
</evidence>
<proteinExistence type="inferred from homology"/>
<organism evidence="16">
    <name type="scientific">Pneumocystis jirovecii</name>
    <name type="common">Human pneumocystis pneumonia agent</name>
    <dbReference type="NCBI Taxonomy" id="42068"/>
    <lineage>
        <taxon>Eukaryota</taxon>
        <taxon>Fungi</taxon>
        <taxon>Dikarya</taxon>
        <taxon>Ascomycota</taxon>
        <taxon>Taphrinomycotina</taxon>
        <taxon>Pneumocystomycetes</taxon>
        <taxon>Pneumocystaceae</taxon>
        <taxon>Pneumocystis</taxon>
    </lineage>
</organism>
<feature type="coiled-coil region" evidence="12">
    <location>
        <begin position="346"/>
        <end position="530"/>
    </location>
</feature>
<evidence type="ECO:0000256" key="4">
    <source>
        <dbReference type="ARBA" id="ARBA00022741"/>
    </source>
</evidence>
<evidence type="ECO:0000259" key="14">
    <source>
        <dbReference type="SMART" id="SM00968"/>
    </source>
</evidence>
<comment type="caution">
    <text evidence="15">The sequence shown here is derived from an EMBL/GenBank/DDBJ whole genome shotgun (WGS) entry which is preliminary data.</text>
</comment>
<dbReference type="SMART" id="SM00968">
    <property type="entry name" value="SMC_hinge"/>
    <property type="match status" value="1"/>
</dbReference>
<dbReference type="SUPFAM" id="SSF75553">
    <property type="entry name" value="Smc hinge domain"/>
    <property type="match status" value="1"/>
</dbReference>
<keyword evidence="8" id="KW-0226">DNA condensation</keyword>
<evidence type="ECO:0000256" key="8">
    <source>
        <dbReference type="ARBA" id="ARBA00023067"/>
    </source>
</evidence>
<dbReference type="InterPro" id="IPR010935">
    <property type="entry name" value="SMC_hinge"/>
</dbReference>
<evidence type="ECO:0000256" key="3">
    <source>
        <dbReference type="ARBA" id="ARBA00022618"/>
    </source>
</evidence>
<protein>
    <recommendedName>
        <fullName evidence="11">Structural maintenance of chromosomes protein</fullName>
    </recommendedName>
</protein>
<dbReference type="GO" id="GO:0016887">
    <property type="term" value="F:ATP hydrolysis activity"/>
    <property type="evidence" value="ECO:0007669"/>
    <property type="project" value="InterPro"/>
</dbReference>
<reference evidence="15 16" key="1">
    <citation type="journal article" date="2012" name="MBio">
        <title>De novo assembly of the Pneumocystis jirovecii genome from a single bronchoalveolar lavage fluid specimen from a patient.</title>
        <authorList>
            <person name="Cisse O.H."/>
            <person name="Pagni M."/>
            <person name="Hauser P.M."/>
        </authorList>
    </citation>
    <scope>NUCLEOTIDE SEQUENCE [LARGE SCALE GENOMIC DNA]</scope>
    <source>
        <strain evidence="15 16">SE8</strain>
    </source>
</reference>
<dbReference type="Proteomes" id="UP000010422">
    <property type="component" value="Unassembled WGS sequence"/>
</dbReference>
<keyword evidence="5" id="KW-0498">Mitosis</keyword>
<dbReference type="EMBL" id="CAKM01000281">
    <property type="protein sequence ID" value="CCJ31219.1"/>
    <property type="molecule type" value="Genomic_DNA"/>
</dbReference>
<evidence type="ECO:0000256" key="5">
    <source>
        <dbReference type="ARBA" id="ARBA00022776"/>
    </source>
</evidence>
<dbReference type="GO" id="GO:0005694">
    <property type="term" value="C:chromosome"/>
    <property type="evidence" value="ECO:0007669"/>
    <property type="project" value="InterPro"/>
</dbReference>
<dbReference type="FunFam" id="3.40.50.300:FF:000385">
    <property type="entry name" value="Structural maintenance of chromosomes 2"/>
    <property type="match status" value="1"/>
</dbReference>
<dbReference type="FunCoup" id="L0PGL8">
    <property type="interactions" value="566"/>
</dbReference>
<sequence length="1201" mass="137240">MHLSEIIIDGFKSYAHRTVIDGFDTSFNAITGPNGSGKSNILDAICFVLGITNMTTVRAQNLQDLIYKRGQAGVTKATVSIVFDNSDPKKSPIGCSEANGRLSFEDQSQITVTRQIIMGGMSKYLINGHRAQQQTVQNLFHSVQLNINNPNFLIMQGRITKGWYFCVSCFCGLIVAFTPVLNMKSMEILSMIEEAAGTRMFEERKDKAIRTIAKKDKKVEEINALLSEEIEPKLEKLRQEKKAFLEYQQIQSDFEHFTKLVTAYDYLKSSDKLVEFETDLQNKNTRLTNLESNIKVTKSEVACIEENIERLKEEREIQLRKGGNFQMLENNFKNCSHELVRLNTLIELKEGSLVEEKSKLAKLEETVQDLHVSLEEKKKDFYTIEKSYNKLKAEFDVKNDEMNKKEELLQTLSTGIAAREGQTNNYTDQLQEVRNNLNRAITEEKQIILKMNHSQKRIAEMAPNVKKAQNENQVLLNGLEKMKQELKIVEEKISSLGLQSSIDSNFYEKKSDYETKINELTIQYENCKRKVANIDFTYSDPCPGFDHSKVLGFVAQLFTLDEKNYKASTALEICASGRLYNVVVKDEIVAAQLLQNGRLKKRVTIIPLSKISSIKISQEKISMAQKQALGKVNLALDLINYKKDVGAAMDYVFGSTIICEDAETAKQITFNPNISLKSITLNGDVYDPSGTLSGGSSTSLNGVLVQLQKLNEFKNELDTYNNKLLEINMFFEKNKEKLEKISSLKKQFDLKLHEIKLTEKQISSNSASKVINEVKELESNIELYKNNIVEVKLKQEQYKKDIKEIEKDMEEFKNNKDSKLLQLQKTVEKLKVIVEKQSGNVKLKYKEYQSLKLEIEQLEGDLINIQKQLKDNSSSISSQVSEISILKREQTQVKENYEEIQNALENERAKLTGYDKEFNSLENALKIKTNYISETNLELQSLRHEINRLSKDKQTILHLLKQMEIEHEWILDEKENFGKPNTIFDFSNHDIKKCKVSLSNLSERFQTLKKKINPKVINMIDGVEKKENALKTMVKTIYKDKRKIEETIRSLEDYKMEALQKTWKKVDSDFGKIFSDLLPGSFAKLVCPEKKTIADGLEIKVCLGKVWKDSLAELSGGQRSLVALSLIMSLLQFRPAPMYILDEVDAALDLSHTQNIGHLIKTKFKGAQFIVVSLKDGMFSNANRIFTTKFVHGYGSVVERT</sequence>
<dbReference type="Pfam" id="PF02463">
    <property type="entry name" value="SMC_N"/>
    <property type="match status" value="1"/>
</dbReference>
<dbReference type="PANTHER" id="PTHR43977">
    <property type="entry name" value="STRUCTURAL MAINTENANCE OF CHROMOSOMES PROTEIN 3"/>
    <property type="match status" value="1"/>
</dbReference>
<feature type="coiled-coil region" evidence="12">
    <location>
        <begin position="767"/>
        <end position="952"/>
    </location>
</feature>
<dbReference type="Gene3D" id="3.40.50.300">
    <property type="entry name" value="P-loop containing nucleotide triphosphate hydrolases"/>
    <property type="match status" value="2"/>
</dbReference>
<accession>L0PGL8</accession>
<evidence type="ECO:0000313" key="15">
    <source>
        <dbReference type="EMBL" id="CCJ31219.1"/>
    </source>
</evidence>
<dbReference type="InterPro" id="IPR036277">
    <property type="entry name" value="SMC_hinge_sf"/>
</dbReference>
<evidence type="ECO:0000256" key="13">
    <source>
        <dbReference type="SAM" id="Phobius"/>
    </source>
</evidence>
<dbReference type="Gene3D" id="3.30.70.1620">
    <property type="match status" value="1"/>
</dbReference>
<keyword evidence="10" id="KW-0131">Cell cycle</keyword>
<dbReference type="VEuPathDB" id="FungiDB:PNEJI1_000020"/>
<dbReference type="GO" id="GO:0007059">
    <property type="term" value="P:chromosome segregation"/>
    <property type="evidence" value="ECO:0007669"/>
    <property type="project" value="UniProtKB-ARBA"/>
</dbReference>
<comment type="similarity">
    <text evidence="2">Belongs to the SMC family. SMC2 subfamily.</text>
</comment>